<keyword evidence="1" id="KW-1003">Cell membrane</keyword>
<name>A0A4R5KFF9_9BACL</name>
<dbReference type="OrthoDB" id="9787283at2"/>
<dbReference type="InterPro" id="IPR050490">
    <property type="entry name" value="Bact_solute-bd_prot1"/>
</dbReference>
<proteinExistence type="predicted"/>
<evidence type="ECO:0000256" key="5">
    <source>
        <dbReference type="ARBA" id="ARBA00023288"/>
    </source>
</evidence>
<feature type="signal peptide" evidence="7">
    <location>
        <begin position="1"/>
        <end position="21"/>
    </location>
</feature>
<reference evidence="8 9" key="1">
    <citation type="submission" date="2019-03" db="EMBL/GenBank/DDBJ databases">
        <title>This is whole genome sequence of Paenibacillus sp MS74 strain.</title>
        <authorList>
            <person name="Trinh H.N."/>
        </authorList>
    </citation>
    <scope>NUCLEOTIDE SEQUENCE [LARGE SCALE GENOMIC DNA]</scope>
    <source>
        <strain evidence="8 9">MS74</strain>
    </source>
</reference>
<dbReference type="EMBL" id="SMRT01000014">
    <property type="protein sequence ID" value="TDF94033.1"/>
    <property type="molecule type" value="Genomic_DNA"/>
</dbReference>
<evidence type="ECO:0000313" key="8">
    <source>
        <dbReference type="EMBL" id="TDF94033.1"/>
    </source>
</evidence>
<dbReference type="InterPro" id="IPR006059">
    <property type="entry name" value="SBP"/>
</dbReference>
<dbReference type="Proteomes" id="UP000295636">
    <property type="component" value="Unassembled WGS sequence"/>
</dbReference>
<dbReference type="PROSITE" id="PS51257">
    <property type="entry name" value="PROKAR_LIPOPROTEIN"/>
    <property type="match status" value="1"/>
</dbReference>
<gene>
    <name evidence="8" type="ORF">E1757_24340</name>
</gene>
<evidence type="ECO:0000256" key="3">
    <source>
        <dbReference type="ARBA" id="ARBA00023136"/>
    </source>
</evidence>
<dbReference type="RefSeq" id="WP_133233076.1">
    <property type="nucleotide sequence ID" value="NZ_SMRT01000014.1"/>
</dbReference>
<dbReference type="AlphaFoldDB" id="A0A4R5KFF9"/>
<evidence type="ECO:0000256" key="6">
    <source>
        <dbReference type="SAM" id="MobiDB-lite"/>
    </source>
</evidence>
<evidence type="ECO:0000256" key="2">
    <source>
        <dbReference type="ARBA" id="ARBA00022729"/>
    </source>
</evidence>
<dbReference type="Pfam" id="PF13416">
    <property type="entry name" value="SBP_bac_8"/>
    <property type="match status" value="1"/>
</dbReference>
<accession>A0A4R5KFF9</accession>
<feature type="compositionally biased region" description="Low complexity" evidence="6">
    <location>
        <begin position="36"/>
        <end position="50"/>
    </location>
</feature>
<evidence type="ECO:0000256" key="7">
    <source>
        <dbReference type="SAM" id="SignalP"/>
    </source>
</evidence>
<feature type="region of interest" description="Disordered" evidence="6">
    <location>
        <begin position="32"/>
        <end position="51"/>
    </location>
</feature>
<comment type="caution">
    <text evidence="8">The sequence shown here is derived from an EMBL/GenBank/DDBJ whole genome shotgun (WGS) entry which is preliminary data.</text>
</comment>
<evidence type="ECO:0000256" key="4">
    <source>
        <dbReference type="ARBA" id="ARBA00023139"/>
    </source>
</evidence>
<sequence>MNTKRKMAATMAALSLLAAVAVGCSGKQETAATGNAQQAPDGAPAGAQPGTPLKMTMSNVYFTTEAPKSDSEFMKKFEELTNTKMEITWIPNPAIADKMTAMIAGNELPQVFFVVDKSPVVVNAIRSGMFWEIGPLLKQYPNLSKMPELSLQNTSIDGKLYAIPKLRELTRDGIVFRKDWLDNVGLKEPQTLDDLLKVLKAFTENDPDKNGKNDTYAFASKGPVPTGFKHFMMYYGGSNEWEVKDGKFTPDFMTPTYMEVMKLYRQMYQDKWFNQDFAVLSDSTTLINKGKAGVYFNVLDDVSSRFTELQKSNPSAVLDVIGPIEGKNGKRIQAGSGYNGMYLFPKTSIKTEADLKQVLARLDKFADPAVQNLLAWGIEGKHYKLDNGKPVRLDDKVWNDEIWAPYNQLRFDRGELATKGEESAIIKKYKQLQSDDVKYAVSRPIDPYNSDTMNSQGKQLTKLIDDARVKFIMGQLDEAGFNKVVEQWLKEGGSKVIEEYNAEYAKAGKK</sequence>
<keyword evidence="4" id="KW-0564">Palmitate</keyword>
<keyword evidence="9" id="KW-1185">Reference proteome</keyword>
<dbReference type="CDD" id="cd13580">
    <property type="entry name" value="PBP2_AlgQ_like_1"/>
    <property type="match status" value="1"/>
</dbReference>
<dbReference type="Gene3D" id="3.40.190.10">
    <property type="entry name" value="Periplasmic binding protein-like II"/>
    <property type="match status" value="2"/>
</dbReference>
<dbReference type="PANTHER" id="PTHR43649">
    <property type="entry name" value="ARABINOSE-BINDING PROTEIN-RELATED"/>
    <property type="match status" value="1"/>
</dbReference>
<protein>
    <submittedName>
        <fullName evidence="8">Extracellular solute-binding protein</fullName>
    </submittedName>
</protein>
<organism evidence="8 9">
    <name type="scientific">Paenibacillus piri</name>
    <dbReference type="NCBI Taxonomy" id="2547395"/>
    <lineage>
        <taxon>Bacteria</taxon>
        <taxon>Bacillati</taxon>
        <taxon>Bacillota</taxon>
        <taxon>Bacilli</taxon>
        <taxon>Bacillales</taxon>
        <taxon>Paenibacillaceae</taxon>
        <taxon>Paenibacillus</taxon>
    </lineage>
</organism>
<keyword evidence="2 7" id="KW-0732">Signal</keyword>
<feature type="chain" id="PRO_5038905503" evidence="7">
    <location>
        <begin position="22"/>
        <end position="510"/>
    </location>
</feature>
<evidence type="ECO:0000256" key="1">
    <source>
        <dbReference type="ARBA" id="ARBA00022475"/>
    </source>
</evidence>
<keyword evidence="3" id="KW-0472">Membrane</keyword>
<keyword evidence="5" id="KW-0449">Lipoprotein</keyword>
<dbReference type="SUPFAM" id="SSF53850">
    <property type="entry name" value="Periplasmic binding protein-like II"/>
    <property type="match status" value="1"/>
</dbReference>
<dbReference type="PANTHER" id="PTHR43649:SF33">
    <property type="entry name" value="POLYGALACTURONAN_RHAMNOGALACTURONAN-BINDING PROTEIN YTCQ"/>
    <property type="match status" value="1"/>
</dbReference>
<evidence type="ECO:0000313" key="9">
    <source>
        <dbReference type="Proteomes" id="UP000295636"/>
    </source>
</evidence>